<dbReference type="InterPro" id="IPR017900">
    <property type="entry name" value="4Fe4S_Fe_S_CS"/>
</dbReference>
<comment type="caution">
    <text evidence="7">The sequence shown here is derived from an EMBL/GenBank/DDBJ whole genome shotgun (WGS) entry which is preliminary data.</text>
</comment>
<feature type="compositionally biased region" description="Polar residues" evidence="5">
    <location>
        <begin position="137"/>
        <end position="165"/>
    </location>
</feature>
<dbReference type="PROSITE" id="PS51379">
    <property type="entry name" value="4FE4S_FER_2"/>
    <property type="match status" value="2"/>
</dbReference>
<keyword evidence="2" id="KW-0479">Metal-binding</keyword>
<dbReference type="EMBL" id="JAYFSI010000005">
    <property type="protein sequence ID" value="MEA5362462.1"/>
    <property type="molecule type" value="Genomic_DNA"/>
</dbReference>
<evidence type="ECO:0000313" key="7">
    <source>
        <dbReference type="EMBL" id="MEA5362462.1"/>
    </source>
</evidence>
<evidence type="ECO:0000256" key="2">
    <source>
        <dbReference type="ARBA" id="ARBA00022723"/>
    </source>
</evidence>
<keyword evidence="1" id="KW-0004">4Fe-4S</keyword>
<evidence type="ECO:0000256" key="1">
    <source>
        <dbReference type="ARBA" id="ARBA00022485"/>
    </source>
</evidence>
<feature type="region of interest" description="Disordered" evidence="5">
    <location>
        <begin position="117"/>
        <end position="165"/>
    </location>
</feature>
<organism evidence="7 8">
    <name type="scientific">Amycolatopsis heterodermiae</name>
    <dbReference type="NCBI Taxonomy" id="3110235"/>
    <lineage>
        <taxon>Bacteria</taxon>
        <taxon>Bacillati</taxon>
        <taxon>Actinomycetota</taxon>
        <taxon>Actinomycetes</taxon>
        <taxon>Pseudonocardiales</taxon>
        <taxon>Pseudonocardiaceae</taxon>
        <taxon>Amycolatopsis</taxon>
    </lineage>
</organism>
<dbReference type="Proteomes" id="UP001304298">
    <property type="component" value="Unassembled WGS sequence"/>
</dbReference>
<dbReference type="InterPro" id="IPR017896">
    <property type="entry name" value="4Fe4S_Fe-S-bd"/>
</dbReference>
<evidence type="ECO:0000259" key="6">
    <source>
        <dbReference type="PROSITE" id="PS51379"/>
    </source>
</evidence>
<keyword evidence="4" id="KW-0411">Iron-sulfur</keyword>
<reference evidence="7 8" key="1">
    <citation type="submission" date="2023-12" db="EMBL/GenBank/DDBJ databases">
        <title>Amycolatopsis sp. V23-08.</title>
        <authorList>
            <person name="Somphong A."/>
        </authorList>
    </citation>
    <scope>NUCLEOTIDE SEQUENCE [LARGE SCALE GENOMIC DNA]</scope>
    <source>
        <strain evidence="7 8">V23-08</strain>
    </source>
</reference>
<keyword evidence="3" id="KW-0408">Iron</keyword>
<dbReference type="RefSeq" id="WP_323329944.1">
    <property type="nucleotide sequence ID" value="NZ_JAYFSI010000005.1"/>
</dbReference>
<evidence type="ECO:0000313" key="8">
    <source>
        <dbReference type="Proteomes" id="UP001304298"/>
    </source>
</evidence>
<gene>
    <name evidence="7" type="ORF">VA596_23185</name>
</gene>
<feature type="domain" description="4Fe-4S ferredoxin-type" evidence="6">
    <location>
        <begin position="1"/>
        <end position="30"/>
    </location>
</feature>
<keyword evidence="8" id="KW-1185">Reference proteome</keyword>
<evidence type="ECO:0000256" key="4">
    <source>
        <dbReference type="ARBA" id="ARBA00023014"/>
    </source>
</evidence>
<dbReference type="PANTHER" id="PTHR43687:SF5">
    <property type="entry name" value="4FE-4S FERREDOXIN-TYPE DOMAIN-CONTAINING PROTEIN"/>
    <property type="match status" value="1"/>
</dbReference>
<evidence type="ECO:0000256" key="3">
    <source>
        <dbReference type="ARBA" id="ARBA00023004"/>
    </source>
</evidence>
<dbReference type="Pfam" id="PF13187">
    <property type="entry name" value="Fer4_9"/>
    <property type="match status" value="1"/>
</dbReference>
<dbReference type="PROSITE" id="PS00198">
    <property type="entry name" value="4FE4S_FER_1"/>
    <property type="match status" value="2"/>
</dbReference>
<protein>
    <submittedName>
        <fullName evidence="7">Ferredoxin family protein</fullName>
    </submittedName>
</protein>
<proteinExistence type="predicted"/>
<dbReference type="SUPFAM" id="SSF54862">
    <property type="entry name" value="4Fe-4S ferredoxins"/>
    <property type="match status" value="1"/>
</dbReference>
<name>A0ABU5R897_9PSEU</name>
<dbReference type="InterPro" id="IPR050572">
    <property type="entry name" value="Fe-S_Ferredoxin"/>
</dbReference>
<feature type="domain" description="4Fe-4S ferredoxin-type" evidence="6">
    <location>
        <begin position="31"/>
        <end position="61"/>
    </location>
</feature>
<dbReference type="Gene3D" id="3.30.70.20">
    <property type="match status" value="1"/>
</dbReference>
<evidence type="ECO:0000256" key="5">
    <source>
        <dbReference type="SAM" id="MobiDB-lite"/>
    </source>
</evidence>
<sequence length="165" mass="17646">MIELVLADRCIACDKCVRVCPTDVFDAVPDAPPVIARQADCQTCFLCELYCPVDALFVDPDCRTPVAADESAIRGTDWPAQYRRDSGWGRARRTHPNESWRMGDIFALARTLLTEDTPVSGPTAQPMRPNVALGASNAPNATLGASSAPNATLGASTTPPSKETP</sequence>
<accession>A0ABU5R897</accession>
<dbReference type="PANTHER" id="PTHR43687">
    <property type="entry name" value="ADENYLYLSULFATE REDUCTASE, BETA SUBUNIT"/>
    <property type="match status" value="1"/>
</dbReference>